<organism evidence="1 2">
    <name type="scientific">Puccinia striiformis</name>
    <dbReference type="NCBI Taxonomy" id="27350"/>
    <lineage>
        <taxon>Eukaryota</taxon>
        <taxon>Fungi</taxon>
        <taxon>Dikarya</taxon>
        <taxon>Basidiomycota</taxon>
        <taxon>Pucciniomycotina</taxon>
        <taxon>Pucciniomycetes</taxon>
        <taxon>Pucciniales</taxon>
        <taxon>Pucciniaceae</taxon>
        <taxon>Puccinia</taxon>
    </lineage>
</organism>
<dbReference type="Proteomes" id="UP000238274">
    <property type="component" value="Unassembled WGS sequence"/>
</dbReference>
<protein>
    <submittedName>
        <fullName evidence="1">Uncharacterized protein</fullName>
    </submittedName>
</protein>
<evidence type="ECO:0000313" key="1">
    <source>
        <dbReference type="EMBL" id="POW22955.1"/>
    </source>
</evidence>
<reference evidence="2" key="2">
    <citation type="journal article" date="2018" name="BMC Genomics">
        <title>Genomic insights into host adaptation between the wheat stripe rust pathogen (Puccinia striiformis f. sp. tritici) and the barley stripe rust pathogen (Puccinia striiformis f. sp. hordei).</title>
        <authorList>
            <person name="Xia C."/>
            <person name="Wang M."/>
            <person name="Yin C."/>
            <person name="Cornejo O.E."/>
            <person name="Hulbert S.H."/>
            <person name="Chen X."/>
        </authorList>
    </citation>
    <scope>NUCLEOTIDE SEQUENCE [LARGE SCALE GENOMIC DNA]</scope>
    <source>
        <strain evidence="2">93TX-2</strain>
    </source>
</reference>
<dbReference type="EMBL" id="PKSM01000005">
    <property type="protein sequence ID" value="POW22955.1"/>
    <property type="molecule type" value="Genomic_DNA"/>
</dbReference>
<proteinExistence type="predicted"/>
<dbReference type="VEuPathDB" id="FungiDB:PSTT_01758"/>
<comment type="caution">
    <text evidence="1">The sequence shown here is derived from an EMBL/GenBank/DDBJ whole genome shotgun (WGS) entry which is preliminary data.</text>
</comment>
<gene>
    <name evidence="1" type="ORF">PSHT_00656</name>
</gene>
<keyword evidence="2" id="KW-1185">Reference proteome</keyword>
<reference evidence="2" key="3">
    <citation type="journal article" date="2018" name="Mol. Plant Microbe Interact.">
        <title>Genome sequence resources for the wheat stripe rust pathogen (Puccinia striiformis f. sp. tritici) and the barley stripe rust pathogen (Puccinia striiformis f. sp. hordei).</title>
        <authorList>
            <person name="Xia C."/>
            <person name="Wang M."/>
            <person name="Yin C."/>
            <person name="Cornejo O.E."/>
            <person name="Hulbert S.H."/>
            <person name="Chen X."/>
        </authorList>
    </citation>
    <scope>NUCLEOTIDE SEQUENCE [LARGE SCALE GENOMIC DNA]</scope>
    <source>
        <strain evidence="2">93TX-2</strain>
    </source>
</reference>
<sequence length="78" mass="9360">MECEHVPIRHINLNAVSNLGKLFQDPINILNNYLSSQGTNPSSPQHLHEKYLLWYANWQFRRFHITYRDIYADFLIEN</sequence>
<name>A0A2S4WME8_9BASI</name>
<dbReference type="AlphaFoldDB" id="A0A2S4WME8"/>
<reference evidence="1 2" key="1">
    <citation type="submission" date="2017-12" db="EMBL/GenBank/DDBJ databases">
        <title>Gene loss provides genomic basis for host adaptation in cereal stripe rust fungi.</title>
        <authorList>
            <person name="Xia C."/>
        </authorList>
    </citation>
    <scope>NUCLEOTIDE SEQUENCE [LARGE SCALE GENOMIC DNA]</scope>
    <source>
        <strain evidence="1 2">93TX-2</strain>
    </source>
</reference>
<dbReference type="VEuPathDB" id="FungiDB:PSHT_00656"/>
<accession>A0A2S4WME8</accession>
<evidence type="ECO:0000313" key="2">
    <source>
        <dbReference type="Proteomes" id="UP000238274"/>
    </source>
</evidence>